<organism evidence="1 2">
    <name type="scientific">Deinococcus knuensis</name>
    <dbReference type="NCBI Taxonomy" id="1837380"/>
    <lineage>
        <taxon>Bacteria</taxon>
        <taxon>Thermotogati</taxon>
        <taxon>Deinococcota</taxon>
        <taxon>Deinococci</taxon>
        <taxon>Deinococcales</taxon>
        <taxon>Deinococcaceae</taxon>
        <taxon>Deinococcus</taxon>
    </lineage>
</organism>
<name>A0ABQ2SEX3_9DEIO</name>
<dbReference type="EMBL" id="BMQO01000001">
    <property type="protein sequence ID" value="GGS15610.1"/>
    <property type="molecule type" value="Genomic_DNA"/>
</dbReference>
<dbReference type="RefSeq" id="WP_189098548.1">
    <property type="nucleotide sequence ID" value="NZ_BMQO01000001.1"/>
</dbReference>
<proteinExistence type="predicted"/>
<accession>A0ABQ2SEX3</accession>
<dbReference type="Proteomes" id="UP000620633">
    <property type="component" value="Unassembled WGS sequence"/>
</dbReference>
<keyword evidence="2" id="KW-1185">Reference proteome</keyword>
<reference evidence="2" key="1">
    <citation type="journal article" date="2019" name="Int. J. Syst. Evol. Microbiol.">
        <title>The Global Catalogue of Microorganisms (GCM) 10K type strain sequencing project: providing services to taxonomists for standard genome sequencing and annotation.</title>
        <authorList>
            <consortium name="The Broad Institute Genomics Platform"/>
            <consortium name="The Broad Institute Genome Sequencing Center for Infectious Disease"/>
            <person name="Wu L."/>
            <person name="Ma J."/>
        </authorList>
    </citation>
    <scope>NUCLEOTIDE SEQUENCE [LARGE SCALE GENOMIC DNA]</scope>
    <source>
        <strain evidence="2">JCM 31406</strain>
    </source>
</reference>
<evidence type="ECO:0000313" key="2">
    <source>
        <dbReference type="Proteomes" id="UP000620633"/>
    </source>
</evidence>
<sequence length="91" mass="10424">MKIAELDRVVMAAKKHQELLNELSKSGEALDELRGALLEGANRLREMIEDDESREEEVAKLDDLIAALEEDSDDLKPEMLEPFRAASWWQK</sequence>
<comment type="caution">
    <text evidence="1">The sequence shown here is derived from an EMBL/GenBank/DDBJ whole genome shotgun (WGS) entry which is preliminary data.</text>
</comment>
<gene>
    <name evidence="1" type="ORF">GCM10008961_03810</name>
</gene>
<protein>
    <submittedName>
        <fullName evidence="1">Uncharacterized protein</fullName>
    </submittedName>
</protein>
<evidence type="ECO:0000313" key="1">
    <source>
        <dbReference type="EMBL" id="GGS15610.1"/>
    </source>
</evidence>